<keyword evidence="4" id="KW-1185">Reference proteome</keyword>
<comment type="caution">
    <text evidence="3">The sequence shown here is derived from an EMBL/GenBank/DDBJ whole genome shotgun (WGS) entry which is preliminary data.</text>
</comment>
<feature type="transmembrane region" description="Helical" evidence="2">
    <location>
        <begin position="188"/>
        <end position="208"/>
    </location>
</feature>
<accession>A0A9N8DJ72</accession>
<keyword evidence="2" id="KW-0812">Transmembrane</keyword>
<reference evidence="3" key="1">
    <citation type="submission" date="2020-06" db="EMBL/GenBank/DDBJ databases">
        <authorList>
            <consortium name="Plant Systems Biology data submission"/>
        </authorList>
    </citation>
    <scope>NUCLEOTIDE SEQUENCE</scope>
    <source>
        <strain evidence="3">D6</strain>
    </source>
</reference>
<gene>
    <name evidence="3" type="ORF">SEMRO_171_G075620.1</name>
</gene>
<dbReference type="EMBL" id="CAICTM010000170">
    <property type="protein sequence ID" value="CAB9503604.1"/>
    <property type="molecule type" value="Genomic_DNA"/>
</dbReference>
<protein>
    <recommendedName>
        <fullName evidence="5">Transmembrane protein</fullName>
    </recommendedName>
</protein>
<organism evidence="3 4">
    <name type="scientific">Seminavis robusta</name>
    <dbReference type="NCBI Taxonomy" id="568900"/>
    <lineage>
        <taxon>Eukaryota</taxon>
        <taxon>Sar</taxon>
        <taxon>Stramenopiles</taxon>
        <taxon>Ochrophyta</taxon>
        <taxon>Bacillariophyta</taxon>
        <taxon>Bacillariophyceae</taxon>
        <taxon>Bacillariophycidae</taxon>
        <taxon>Naviculales</taxon>
        <taxon>Naviculaceae</taxon>
        <taxon>Seminavis</taxon>
    </lineage>
</organism>
<keyword evidence="2" id="KW-0472">Membrane</keyword>
<evidence type="ECO:0000313" key="4">
    <source>
        <dbReference type="Proteomes" id="UP001153069"/>
    </source>
</evidence>
<dbReference type="Proteomes" id="UP001153069">
    <property type="component" value="Unassembled WGS sequence"/>
</dbReference>
<feature type="compositionally biased region" description="Acidic residues" evidence="1">
    <location>
        <begin position="67"/>
        <end position="90"/>
    </location>
</feature>
<sequence>MDSSSDYQGRTMSTQGQQKQQWVRFYYNISFTPGGKNFACQGRAPNKARSKRQRNAENVLNNSEVHEAEEEEEGDDEEEAENFVSGDEEESEISGSFNVQHEEEQAEEEVFVSCSFRSTSRDVDDYREPHQILDGSDTDLVEATPVVMLDIEQQFGMIVMEAHPVDLEGAKERKDKRQKKFQRDCAKVFVLMTLLLLAVVLGVVFGMLSRRSTSTTKIIKTSTADDAPTNANASGMPSMLSRLFPNSSLATYTSTD</sequence>
<proteinExistence type="predicted"/>
<evidence type="ECO:0008006" key="5">
    <source>
        <dbReference type="Google" id="ProtNLM"/>
    </source>
</evidence>
<feature type="region of interest" description="Disordered" evidence="1">
    <location>
        <begin position="35"/>
        <end position="90"/>
    </location>
</feature>
<evidence type="ECO:0000313" key="3">
    <source>
        <dbReference type="EMBL" id="CAB9503604.1"/>
    </source>
</evidence>
<name>A0A9N8DJ72_9STRA</name>
<evidence type="ECO:0000256" key="1">
    <source>
        <dbReference type="SAM" id="MobiDB-lite"/>
    </source>
</evidence>
<dbReference type="AlphaFoldDB" id="A0A9N8DJ72"/>
<keyword evidence="2" id="KW-1133">Transmembrane helix</keyword>
<evidence type="ECO:0000256" key="2">
    <source>
        <dbReference type="SAM" id="Phobius"/>
    </source>
</evidence>